<dbReference type="EMBL" id="DF238816">
    <property type="protein sequence ID" value="GAC98248.1"/>
    <property type="molecule type" value="Genomic_DNA"/>
</dbReference>
<dbReference type="OrthoDB" id="2546048at2759"/>
<evidence type="ECO:0000256" key="1">
    <source>
        <dbReference type="SAM" id="SignalP"/>
    </source>
</evidence>
<accession>R9PA45</accession>
<evidence type="ECO:0000313" key="3">
    <source>
        <dbReference type="Proteomes" id="UP000014071"/>
    </source>
</evidence>
<dbReference type="RefSeq" id="XP_012191835.1">
    <property type="nucleotide sequence ID" value="XM_012336445.1"/>
</dbReference>
<feature type="chain" id="PRO_5004487829" evidence="1">
    <location>
        <begin position="22"/>
        <end position="393"/>
    </location>
</feature>
<dbReference type="eggNOG" id="ENOG502R8HQ">
    <property type="taxonomic scope" value="Eukaryota"/>
</dbReference>
<sequence>MAFARALLLSALLGSAALTTAAPISPACQPEPKDWGQITFNGIALSKGDDGDFVIGGPNPINFAVATCSQKYYGKYEVQGAAYLVDATDSSQCLTASGLDQQDASFSFQDCRYNGAGDIWASQSFAYYTDYDGGNTLPAYFNGENQRAVNATQPPIYNLKSQYSELSFEGSLGKLMVDYTPNLSSVPSASLALPDRNLPVTAPAQTDDPALKCGTYQVGQLNFNNQTSSSNQYDGPLNAKWEADPSTKDKFIFEQCDYSPSGIKAQGDVVYGRLRPGTELQDSKFQCYTFIGKGDGDWIMGLQEQTCAYTTASASEAAKENIDVIKLDKSDNTVSWVTFKNGTQVSEYLAYTQVNYDEEYGVTQHVWDPLGIGYIQLSDPKFPPGTVSFVPDA</sequence>
<feature type="signal peptide" evidence="1">
    <location>
        <begin position="1"/>
        <end position="21"/>
    </location>
</feature>
<protein>
    <submittedName>
        <fullName evidence="2">Uncharacterized protein</fullName>
    </submittedName>
</protein>
<dbReference type="Proteomes" id="UP000014071">
    <property type="component" value="Unassembled WGS sequence"/>
</dbReference>
<reference evidence="3" key="1">
    <citation type="journal article" date="2013" name="Genome Announc.">
        <title>Draft genome sequence of the basidiomycetous yeast-like fungus Pseudozyma hubeiensis SY62, which produces an abundant amount of the biosurfactant mannosylerythritol lipids.</title>
        <authorList>
            <person name="Konishi M."/>
            <person name="Hatada Y."/>
            <person name="Horiuchi J."/>
        </authorList>
    </citation>
    <scope>NUCLEOTIDE SEQUENCE [LARGE SCALE GENOMIC DNA]</scope>
    <source>
        <strain evidence="3">SY62</strain>
    </source>
</reference>
<dbReference type="GeneID" id="24111114"/>
<gene>
    <name evidence="2" type="ORF">PHSY_005837</name>
</gene>
<organism evidence="2 3">
    <name type="scientific">Pseudozyma hubeiensis (strain SY62)</name>
    <name type="common">Yeast</name>
    <dbReference type="NCBI Taxonomy" id="1305764"/>
    <lineage>
        <taxon>Eukaryota</taxon>
        <taxon>Fungi</taxon>
        <taxon>Dikarya</taxon>
        <taxon>Basidiomycota</taxon>
        <taxon>Ustilaginomycotina</taxon>
        <taxon>Ustilaginomycetes</taxon>
        <taxon>Ustilaginales</taxon>
        <taxon>Ustilaginaceae</taxon>
        <taxon>Pseudozyma</taxon>
    </lineage>
</organism>
<keyword evidence="3" id="KW-1185">Reference proteome</keyword>
<dbReference type="HOGENOM" id="CLU_702067_0_0_1"/>
<keyword evidence="1" id="KW-0732">Signal</keyword>
<evidence type="ECO:0000313" key="2">
    <source>
        <dbReference type="EMBL" id="GAC98248.1"/>
    </source>
</evidence>
<proteinExistence type="predicted"/>
<dbReference type="AlphaFoldDB" id="R9PA45"/>
<name>R9PA45_PSEHS</name>